<evidence type="ECO:0000256" key="1">
    <source>
        <dbReference type="ARBA" id="ARBA00004167"/>
    </source>
</evidence>
<dbReference type="GeneID" id="73471101"/>
<keyword evidence="15" id="KW-1185">Reference proteome</keyword>
<evidence type="ECO:0000256" key="8">
    <source>
        <dbReference type="ARBA" id="ARBA00023242"/>
    </source>
</evidence>
<keyword evidence="6 12" id="KW-0690">Ribosome biogenesis</keyword>
<dbReference type="Proteomes" id="UP000694255">
    <property type="component" value="Unassembled WGS sequence"/>
</dbReference>
<dbReference type="GO" id="GO:0030686">
    <property type="term" value="C:90S preribosome"/>
    <property type="evidence" value="ECO:0007669"/>
    <property type="project" value="TreeGrafter"/>
</dbReference>
<keyword evidence="8 12" id="KW-0539">Nucleus</keyword>
<evidence type="ECO:0000259" key="13">
    <source>
        <dbReference type="SMART" id="SM01036"/>
    </source>
</evidence>
<evidence type="ECO:0000256" key="11">
    <source>
        <dbReference type="PROSITE-ProRule" id="PRU00103"/>
    </source>
</evidence>
<evidence type="ECO:0000256" key="9">
    <source>
        <dbReference type="ARBA" id="ARBA00023274"/>
    </source>
</evidence>
<dbReference type="SMART" id="SM01036">
    <property type="entry name" value="BP28CT"/>
    <property type="match status" value="1"/>
</dbReference>
<dbReference type="RefSeq" id="XP_049262406.1">
    <property type="nucleotide sequence ID" value="XM_049408246.1"/>
</dbReference>
<dbReference type="PANTHER" id="PTHR13457">
    <property type="entry name" value="BAP28"/>
    <property type="match status" value="1"/>
</dbReference>
<comment type="caution">
    <text evidence="14">The sequence shown here is derived from an EMBL/GenBank/DDBJ whole genome shotgun (WGS) entry which is preliminary data.</text>
</comment>
<evidence type="ECO:0000256" key="3">
    <source>
        <dbReference type="ARBA" id="ARBA00010559"/>
    </source>
</evidence>
<dbReference type="GO" id="GO:0000462">
    <property type="term" value="P:maturation of SSU-rRNA from tricistronic rRNA transcript (SSU-rRNA, 5.8S rRNA, LSU-rRNA)"/>
    <property type="evidence" value="ECO:0007669"/>
    <property type="project" value="TreeGrafter"/>
</dbReference>
<name>A0A8J5QHG5_9ASCO</name>
<feature type="repeat" description="HEAT" evidence="11">
    <location>
        <begin position="1799"/>
        <end position="1837"/>
    </location>
</feature>
<evidence type="ECO:0000256" key="7">
    <source>
        <dbReference type="ARBA" id="ARBA00022552"/>
    </source>
</evidence>
<dbReference type="PANTHER" id="PTHR13457:SF1">
    <property type="entry name" value="HEAT REPEAT-CONTAINING PROTEIN 1"/>
    <property type="match status" value="1"/>
</dbReference>
<proteinExistence type="inferred from homology"/>
<comment type="subunit">
    <text evidence="4 12">Component of the ribosomal small subunit (SSU) processome.</text>
</comment>
<evidence type="ECO:0000256" key="2">
    <source>
        <dbReference type="ARBA" id="ARBA00004604"/>
    </source>
</evidence>
<dbReference type="InterPro" id="IPR040191">
    <property type="entry name" value="UTP10"/>
</dbReference>
<reference evidence="14 15" key="1">
    <citation type="journal article" date="2021" name="DNA Res.">
        <title>Genome analysis of Candida subhashii reveals its hybrid nature and dual mitochondrial genome conformations.</title>
        <authorList>
            <person name="Mixao V."/>
            <person name="Hegedusova E."/>
            <person name="Saus E."/>
            <person name="Pryszcz L.P."/>
            <person name="Cillingova A."/>
            <person name="Nosek J."/>
            <person name="Gabaldon T."/>
        </authorList>
    </citation>
    <scope>NUCLEOTIDE SEQUENCE [LARGE SCALE GENOMIC DNA]</scope>
    <source>
        <strain evidence="14 15">CBS 10753</strain>
    </source>
</reference>
<evidence type="ECO:0000256" key="12">
    <source>
        <dbReference type="RuleBase" id="RU367065"/>
    </source>
</evidence>
<dbReference type="GO" id="GO:0030515">
    <property type="term" value="F:snoRNA binding"/>
    <property type="evidence" value="ECO:0007669"/>
    <property type="project" value="TreeGrafter"/>
</dbReference>
<dbReference type="GO" id="GO:0016020">
    <property type="term" value="C:membrane"/>
    <property type="evidence" value="ECO:0007669"/>
    <property type="project" value="UniProtKB-SubCell"/>
</dbReference>
<dbReference type="EMBL" id="JAGSYN010000183">
    <property type="protein sequence ID" value="KAG7662173.1"/>
    <property type="molecule type" value="Genomic_DNA"/>
</dbReference>
<dbReference type="Pfam" id="PF23243">
    <property type="entry name" value="HEAT_HEATR1"/>
    <property type="match status" value="1"/>
</dbReference>
<comment type="function">
    <text evidence="10">Involved in nucleolar processing of pre-18S ribosomal RNA. Involved in ribosome biosynthesis.</text>
</comment>
<dbReference type="InterPro" id="IPR022125">
    <property type="entry name" value="U3snoRNP10_N"/>
</dbReference>
<gene>
    <name evidence="14" type="ORF">J8A68_004301</name>
</gene>
<dbReference type="InterPro" id="IPR056473">
    <property type="entry name" value="HEAT_Utp10/HEAT1"/>
</dbReference>
<feature type="domain" description="BP28 C-terminal" evidence="13">
    <location>
        <begin position="1553"/>
        <end position="1705"/>
    </location>
</feature>
<dbReference type="GO" id="GO:0034455">
    <property type="term" value="C:t-UTP complex"/>
    <property type="evidence" value="ECO:0007669"/>
    <property type="project" value="TreeGrafter"/>
</dbReference>
<dbReference type="Pfam" id="PF12397">
    <property type="entry name" value="U3snoRNP10"/>
    <property type="match status" value="1"/>
</dbReference>
<protein>
    <recommendedName>
        <fullName evidence="5 12">U3 small nucleolar RNA-associated protein 10</fullName>
    </recommendedName>
</protein>
<keyword evidence="7 12" id="KW-0698">rRNA processing</keyword>
<dbReference type="InterPro" id="IPR021133">
    <property type="entry name" value="HEAT_type_2"/>
</dbReference>
<dbReference type="Pfam" id="PF08146">
    <property type="entry name" value="BP28CT"/>
    <property type="match status" value="1"/>
</dbReference>
<comment type="subcellular location">
    <subcellularLocation>
        <location evidence="1">Membrane</location>
        <topology evidence="1">Single-pass membrane protein</topology>
    </subcellularLocation>
    <subcellularLocation>
        <location evidence="2 12">Nucleus</location>
        <location evidence="2 12">Nucleolus</location>
    </subcellularLocation>
</comment>
<dbReference type="GO" id="GO:0032040">
    <property type="term" value="C:small-subunit processome"/>
    <property type="evidence" value="ECO:0007669"/>
    <property type="project" value="TreeGrafter"/>
</dbReference>
<evidence type="ECO:0000256" key="6">
    <source>
        <dbReference type="ARBA" id="ARBA00022517"/>
    </source>
</evidence>
<dbReference type="InterPro" id="IPR012954">
    <property type="entry name" value="BP28_C_dom"/>
</dbReference>
<evidence type="ECO:0000256" key="10">
    <source>
        <dbReference type="ARBA" id="ARBA00025076"/>
    </source>
</evidence>
<sequence length="1839" mass="208098">MSSLASQLKSIQDKTATVALDRKSRSKVHSRSLLFESKVASTQDYEFIYQIAYEGLEELCELDSRFTKFKQTLYSETSINLDRTLQTKEIVDQLNKNIEAFLTLIGPYYNLIPAVKAVEWLVRRFQANVHNAELLLLTSLPYYQQPIFIKILNVIPKNQFPKIFEWVIGYKDLLKCPTSSSILKALYGDFDLYNFYSMFLNEQIKNQTIYKEQLVFYLSNTVQILASLTKNTSTLNEKHMPVTLETVGLMLLPQKESKYSGTINSDLKLTAYSVITVLASVVPLSTQIIKTLTESILQDKSALKASSLKPTLIVLSQLWNFYPGDLEKLDCFDKSALKNLSDEVLQELKKDNFKISKLLSFYFVNSFPSSESYRLIPFIDLNNKSIFNTIAKLAIENSTTEDADVRSSLIKISQSLLKINSNFFIENLKEQGLKIDDLELRFMTLISEGKIHNDDDIEFDAEDEADSISGNEQENLNNTLDFESIQAKAKSYFSSENEEEFNELLSVLTSALSSGNVRTQKYIISVFCKKVFKSLEIALSFIIRVAFTPAVPLSIRVSAIRVLRIKIKDCANDATDFYLLLPILVLAFSDESKVIRAGFAEVLRLIHDITSKLHSNKSKANTTLFLENEIYVDTKADKKAIIPPQYALFLTELFCKDETILKDMVLDPSRINKVLFDNVFKVSRSGQKKFGQVILKTFFLNQWSLAFWPIVFKWRAWRIVANENKVGSDDRFFFSEGDIENYYNKRNEWIKQANTAKIIFFDDFESAIVGLVGGVSSTDKNTNKEVEWICQGLESQSGNVQIAVNKRVLEIFTTFKSVDASLKILNKLIELLTNEQSIDFDPMQTLQELEISRELYLQALNNVQIGGQVPEQGVAKRRRRSSSSTRQAMAKDDINTMASSHLKKLTFILDVLESTLRNRPTDIACPDLLKALFKILTDLDYLGNDGNLPVLYAQETLASCMLLSIVKMKESGQQFKFDSNSIRADLIVNSIRSSQSPQVQNRLLLVISELASLAPEIILHSVMPIFTFMGAHTIRQDDEFSNSALQQTIAKVIPALAANGSSSVSSEIEFLLTSFVAAFQHIPRHRRVKLFTSLTTTLGCDESMHILLFLMGQQYAYNLSKNKSNEVDSILEFVKAYLKGFNSEDQLNGIGQFTKLWNQIPIKQVEINSDEYHDLNSRSIFGTSIISLQNEGLVDLKNHLLQFLNSVLQSEVNTKFDTSSLKTKITISLLDGSIPEGVKETILEKFRIISSFALSGLDKFTNVSKNKDICLSLYELLANLLDLLPLNYFVDSIVDSLDIDKLSDALSIKVARNYAILASRKFESDLNTTNIDDVIQVSVIDKLLPVLIKGIKRNVDTELQQAYLDAFSTIVNKFGTATGVDFATNSKVLIDALTIITTDRGLLGEQPEIIISSINAITSVVNLMGVKTLGLFPKVVPPALKIWESTVDAEDEESAKLLQASILVLLSCYIKKIPAFMTTTLDSVFITVLSSNLIDNSIRSTILNSIVEHMDLAQVLKSLCNIWTVKKFYQNDNSGNLGLFLNTMQSTIEKIDKKSATSQSTVFMKWLINAFEFRQYSEETGNKFDNNTIHRLESSFHTCAINYVMKLNDKTFRPLFANLVRWAVSGEGATFVGNTEISRLLAFFRFFNKLQDQLKSIITSYFSYLLDATSNILKRFANGELVATNLRRIILISLTSSFKYDQDDYWSQQGRFESIFEPLLDQLKNVEETIGKYLVKAITGFVANVSSEEYNETLVHQLIKFISNESQSNTSATKIWTIRTLKTIFQKMGEQWLSYLPTLVPYIAELLEDDDEDVEMEVRGGLVRVIENVLGEPLDRYLS</sequence>
<evidence type="ECO:0000256" key="4">
    <source>
        <dbReference type="ARBA" id="ARBA00011399"/>
    </source>
</evidence>
<keyword evidence="9 12" id="KW-0687">Ribonucleoprotein</keyword>
<dbReference type="GO" id="GO:0045943">
    <property type="term" value="P:positive regulation of transcription by RNA polymerase I"/>
    <property type="evidence" value="ECO:0007669"/>
    <property type="project" value="TreeGrafter"/>
</dbReference>
<evidence type="ECO:0000313" key="14">
    <source>
        <dbReference type="EMBL" id="KAG7662173.1"/>
    </source>
</evidence>
<dbReference type="PROSITE" id="PS50077">
    <property type="entry name" value="HEAT_REPEAT"/>
    <property type="match status" value="1"/>
</dbReference>
<evidence type="ECO:0000256" key="5">
    <source>
        <dbReference type="ARBA" id="ARBA00015399"/>
    </source>
</evidence>
<dbReference type="FunFam" id="1.25.10.10:FF:000530">
    <property type="entry name" value="UTP10p Nucleolar protein"/>
    <property type="match status" value="1"/>
</dbReference>
<accession>A0A8J5QHG5</accession>
<evidence type="ECO:0000313" key="15">
    <source>
        <dbReference type="Proteomes" id="UP000694255"/>
    </source>
</evidence>
<dbReference type="OrthoDB" id="31183at2759"/>
<organism evidence="14 15">
    <name type="scientific">[Candida] subhashii</name>
    <dbReference type="NCBI Taxonomy" id="561895"/>
    <lineage>
        <taxon>Eukaryota</taxon>
        <taxon>Fungi</taxon>
        <taxon>Dikarya</taxon>
        <taxon>Ascomycota</taxon>
        <taxon>Saccharomycotina</taxon>
        <taxon>Pichiomycetes</taxon>
        <taxon>Debaryomycetaceae</taxon>
        <taxon>Spathaspora</taxon>
    </lineage>
</organism>
<comment type="similarity">
    <text evidence="3 12">Belongs to the HEATR1/UTP10 family.</text>
</comment>